<comment type="subcellular location">
    <subcellularLocation>
        <location evidence="1">Cell membrane</location>
        <topology evidence="1">Multi-pass membrane protein</topology>
    </subcellularLocation>
</comment>
<protein>
    <recommendedName>
        <fullName evidence="9">Diguanylate cyclase</fullName>
    </recommendedName>
</protein>
<evidence type="ECO:0000256" key="4">
    <source>
        <dbReference type="ARBA" id="ARBA00022989"/>
    </source>
</evidence>
<dbReference type="AlphaFoldDB" id="D5CPZ3"/>
<dbReference type="GO" id="GO:0005886">
    <property type="term" value="C:plasma membrane"/>
    <property type="evidence" value="ECO:0007669"/>
    <property type="project" value="UniProtKB-SubCell"/>
</dbReference>
<evidence type="ECO:0000256" key="1">
    <source>
        <dbReference type="ARBA" id="ARBA00004651"/>
    </source>
</evidence>
<proteinExistence type="predicted"/>
<sequence length="145" mass="16395">MPNTEKITASFTSRIYPRFENLITTGLVILTSIMIVAAFWGLIIETYHLVLHGAFDSLDHKAFQSAFGMIMTLLIAIEFNHTIMHVHLKSGREVIARTVVLVSILAISRQFIVFEIESTSPLILFALAFSLLSLGIVYWLLERKK</sequence>
<evidence type="ECO:0000256" key="3">
    <source>
        <dbReference type="ARBA" id="ARBA00022692"/>
    </source>
</evidence>
<gene>
    <name evidence="7" type="ordered locus">Slit_0919</name>
</gene>
<evidence type="ECO:0000313" key="8">
    <source>
        <dbReference type="Proteomes" id="UP000001625"/>
    </source>
</evidence>
<evidence type="ECO:0008006" key="9">
    <source>
        <dbReference type="Google" id="ProtNLM"/>
    </source>
</evidence>
<keyword evidence="2" id="KW-1003">Cell membrane</keyword>
<reference evidence="7 8" key="1">
    <citation type="submission" date="2010-03" db="EMBL/GenBank/DDBJ databases">
        <title>Complete sequence of Sideroxydans lithotrophicus ES-1.</title>
        <authorList>
            <consortium name="US DOE Joint Genome Institute"/>
            <person name="Lucas S."/>
            <person name="Copeland A."/>
            <person name="Lapidus A."/>
            <person name="Cheng J.-F."/>
            <person name="Bruce D."/>
            <person name="Goodwin L."/>
            <person name="Pitluck S."/>
            <person name="Munk A.C."/>
            <person name="Detter J.C."/>
            <person name="Han C."/>
            <person name="Tapia R."/>
            <person name="Larimer F."/>
            <person name="Land M."/>
            <person name="Hauser L."/>
            <person name="Kyrpides N."/>
            <person name="Ivanova N."/>
            <person name="Emerson D."/>
            <person name="Woyke T."/>
        </authorList>
    </citation>
    <scope>NUCLEOTIDE SEQUENCE [LARGE SCALE GENOMIC DNA]</scope>
    <source>
        <strain evidence="7 8">ES-1</strain>
    </source>
</reference>
<dbReference type="OrthoDB" id="598027at2"/>
<evidence type="ECO:0000313" key="7">
    <source>
        <dbReference type="EMBL" id="ADE11157.1"/>
    </source>
</evidence>
<dbReference type="RefSeq" id="WP_013029055.1">
    <property type="nucleotide sequence ID" value="NC_013959.1"/>
</dbReference>
<keyword evidence="8" id="KW-1185">Reference proteome</keyword>
<dbReference type="EMBL" id="CP001965">
    <property type="protein sequence ID" value="ADE11157.1"/>
    <property type="molecule type" value="Genomic_DNA"/>
</dbReference>
<feature type="transmembrane region" description="Helical" evidence="6">
    <location>
        <begin position="122"/>
        <end position="141"/>
    </location>
</feature>
<dbReference type="KEGG" id="slt:Slit_0919"/>
<organism evidence="7 8">
    <name type="scientific">Sideroxydans lithotrophicus (strain ES-1)</name>
    <dbReference type="NCBI Taxonomy" id="580332"/>
    <lineage>
        <taxon>Bacteria</taxon>
        <taxon>Pseudomonadati</taxon>
        <taxon>Pseudomonadota</taxon>
        <taxon>Betaproteobacteria</taxon>
        <taxon>Nitrosomonadales</taxon>
        <taxon>Gallionellaceae</taxon>
        <taxon>Sideroxydans</taxon>
    </lineage>
</organism>
<dbReference type="Pfam" id="PF06146">
    <property type="entry name" value="PsiE"/>
    <property type="match status" value="1"/>
</dbReference>
<feature type="transmembrane region" description="Helical" evidence="6">
    <location>
        <begin position="63"/>
        <end position="82"/>
    </location>
</feature>
<evidence type="ECO:0000256" key="2">
    <source>
        <dbReference type="ARBA" id="ARBA00022475"/>
    </source>
</evidence>
<dbReference type="HOGENOM" id="CLU_113758_0_0_4"/>
<keyword evidence="3 6" id="KW-0812">Transmembrane</keyword>
<dbReference type="STRING" id="580332.Slit_0919"/>
<evidence type="ECO:0000256" key="6">
    <source>
        <dbReference type="SAM" id="Phobius"/>
    </source>
</evidence>
<name>D5CPZ3_SIDLE</name>
<dbReference type="eggNOG" id="COG3431">
    <property type="taxonomic scope" value="Bacteria"/>
</dbReference>
<keyword evidence="5 6" id="KW-0472">Membrane</keyword>
<dbReference type="InterPro" id="IPR020948">
    <property type="entry name" value="P_starv_induced_PsiE-like"/>
</dbReference>
<evidence type="ECO:0000256" key="5">
    <source>
        <dbReference type="ARBA" id="ARBA00023136"/>
    </source>
</evidence>
<dbReference type="Proteomes" id="UP000001625">
    <property type="component" value="Chromosome"/>
</dbReference>
<accession>D5CPZ3</accession>
<feature type="transmembrane region" description="Helical" evidence="6">
    <location>
        <begin position="21"/>
        <end position="43"/>
    </location>
</feature>
<keyword evidence="4 6" id="KW-1133">Transmembrane helix</keyword>
<feature type="transmembrane region" description="Helical" evidence="6">
    <location>
        <begin position="94"/>
        <end position="116"/>
    </location>
</feature>